<comment type="caution">
    <text evidence="2">The sequence shown here is derived from an EMBL/GenBank/DDBJ whole genome shotgun (WGS) entry which is preliminary data.</text>
</comment>
<evidence type="ECO:0000313" key="3">
    <source>
        <dbReference type="Proteomes" id="UP000190626"/>
    </source>
</evidence>
<gene>
    <name evidence="2" type="ORF">BC351_23415</name>
</gene>
<feature type="transmembrane region" description="Helical" evidence="1">
    <location>
        <begin position="107"/>
        <end position="125"/>
    </location>
</feature>
<evidence type="ECO:0000313" key="2">
    <source>
        <dbReference type="EMBL" id="OPH58319.1"/>
    </source>
</evidence>
<reference evidence="3" key="1">
    <citation type="submission" date="2016-07" db="EMBL/GenBank/DDBJ databases">
        <authorList>
            <person name="Florea S."/>
            <person name="Webb J.S."/>
            <person name="Jaromczyk J."/>
            <person name="Schardl C.L."/>
        </authorList>
    </citation>
    <scope>NUCLEOTIDE SEQUENCE [LARGE SCALE GENOMIC DNA]</scope>
    <source>
        <strain evidence="3">CY1</strain>
    </source>
</reference>
<dbReference type="PANTHER" id="PTHR37312:SF1">
    <property type="entry name" value="MEMBRANE-BOUND ACYLTRANSFERASE YKRP-RELATED"/>
    <property type="match status" value="1"/>
</dbReference>
<feature type="transmembrane region" description="Helical" evidence="1">
    <location>
        <begin position="43"/>
        <end position="65"/>
    </location>
</feature>
<feature type="transmembrane region" description="Helical" evidence="1">
    <location>
        <begin position="189"/>
        <end position="209"/>
    </location>
</feature>
<feature type="transmembrane region" description="Helical" evidence="1">
    <location>
        <begin position="266"/>
        <end position="287"/>
    </location>
</feature>
<evidence type="ECO:0000256" key="1">
    <source>
        <dbReference type="SAM" id="Phobius"/>
    </source>
</evidence>
<feature type="transmembrane region" description="Helical" evidence="1">
    <location>
        <begin position="293"/>
        <end position="311"/>
    </location>
</feature>
<accession>A0A1V4HLF1</accession>
<feature type="transmembrane region" description="Helical" evidence="1">
    <location>
        <begin position="20"/>
        <end position="37"/>
    </location>
</feature>
<dbReference type="STRING" id="1469647.BC351_23415"/>
<feature type="transmembrane region" description="Helical" evidence="1">
    <location>
        <begin position="236"/>
        <end position="254"/>
    </location>
</feature>
<dbReference type="AlphaFoldDB" id="A0A1V4HLF1"/>
<keyword evidence="3" id="KW-1185">Reference proteome</keyword>
<dbReference type="InterPro" id="IPR052734">
    <property type="entry name" value="Nod_factor_acetyltransferase"/>
</dbReference>
<dbReference type="PANTHER" id="PTHR37312">
    <property type="entry name" value="MEMBRANE-BOUND ACYLTRANSFERASE YKRP-RELATED"/>
    <property type="match status" value="1"/>
</dbReference>
<name>A0A1V4HLF1_9BACL</name>
<evidence type="ECO:0008006" key="4">
    <source>
        <dbReference type="Google" id="ProtNLM"/>
    </source>
</evidence>
<protein>
    <recommendedName>
        <fullName evidence="4">Fucose 4-O-acetylase</fullName>
    </recommendedName>
</protein>
<feature type="transmembrane region" description="Helical" evidence="1">
    <location>
        <begin position="160"/>
        <end position="177"/>
    </location>
</feature>
<keyword evidence="1" id="KW-0472">Membrane</keyword>
<organism evidence="2 3">
    <name type="scientific">Paenibacillus ferrarius</name>
    <dbReference type="NCBI Taxonomy" id="1469647"/>
    <lineage>
        <taxon>Bacteria</taxon>
        <taxon>Bacillati</taxon>
        <taxon>Bacillota</taxon>
        <taxon>Bacilli</taxon>
        <taxon>Bacillales</taxon>
        <taxon>Paenibacillaceae</taxon>
        <taxon>Paenibacillus</taxon>
    </lineage>
</organism>
<proteinExistence type="predicted"/>
<dbReference type="EMBL" id="MBTG01000010">
    <property type="protein sequence ID" value="OPH58319.1"/>
    <property type="molecule type" value="Genomic_DNA"/>
</dbReference>
<sequence>MIVDKEDKTATNTFMLNTKFLLILFVVIANCIEPLVQQNAALHVLYLGIYTFHIPMFVMVTGYFSRNFKLDVSGIQSLQLIFYHYLIFQSLYSLLDALAFHAPSVRYSFFIPYSLLWFLFSHFCWRLLLLLFSKMKHPLGISIILGLLVGYAPFSGTMLSFSRTIVFFPFFLAGYYLQWDRILKTIFRMNKYVSAMLLLSILFLLHVMLLDPKWLYSSFTYIELASIHWYTGGYRLGIYLLEIVASCCFLRFVPRTPSLLTEWGKHTVYVFLLHALITKTAISMGLFTYVHTAVQIALVLLLAPAMTWLLLQGWVRRLCKPLIEPNLTFWKRWITDKHQI</sequence>
<dbReference type="Proteomes" id="UP000190626">
    <property type="component" value="Unassembled WGS sequence"/>
</dbReference>
<keyword evidence="1" id="KW-0812">Transmembrane</keyword>
<feature type="transmembrane region" description="Helical" evidence="1">
    <location>
        <begin position="137"/>
        <end position="154"/>
    </location>
</feature>
<feature type="transmembrane region" description="Helical" evidence="1">
    <location>
        <begin position="77"/>
        <end position="95"/>
    </location>
</feature>
<keyword evidence="1" id="KW-1133">Transmembrane helix</keyword>